<dbReference type="EMBL" id="BMXI01000014">
    <property type="protein sequence ID" value="GHC60955.1"/>
    <property type="molecule type" value="Genomic_DNA"/>
</dbReference>
<dbReference type="CDD" id="cd00063">
    <property type="entry name" value="FN3"/>
    <property type="match status" value="1"/>
</dbReference>
<feature type="domain" description="CBM6" evidence="3">
    <location>
        <begin position="664"/>
        <end position="794"/>
    </location>
</feature>
<accession>A0A918TUR8</accession>
<dbReference type="Proteomes" id="UP000644507">
    <property type="component" value="Unassembled WGS sequence"/>
</dbReference>
<organism evidence="4 5">
    <name type="scientific">Roseibacillus persicicus</name>
    <dbReference type="NCBI Taxonomy" id="454148"/>
    <lineage>
        <taxon>Bacteria</taxon>
        <taxon>Pseudomonadati</taxon>
        <taxon>Verrucomicrobiota</taxon>
        <taxon>Verrucomicrobiia</taxon>
        <taxon>Verrucomicrobiales</taxon>
        <taxon>Verrucomicrobiaceae</taxon>
        <taxon>Roseibacillus</taxon>
    </lineage>
</organism>
<dbReference type="InterPro" id="IPR017853">
    <property type="entry name" value="GH"/>
</dbReference>
<dbReference type="SUPFAM" id="SSF49785">
    <property type="entry name" value="Galactose-binding domain-like"/>
    <property type="match status" value="1"/>
</dbReference>
<comment type="caution">
    <text evidence="4">The sequence shown here is derived from an EMBL/GenBank/DDBJ whole genome shotgun (WGS) entry which is preliminary data.</text>
</comment>
<keyword evidence="5" id="KW-1185">Reference proteome</keyword>
<dbReference type="InterPro" id="IPR005084">
    <property type="entry name" value="CBM6"/>
</dbReference>
<dbReference type="SMART" id="SM00060">
    <property type="entry name" value="FN3"/>
    <property type="match status" value="2"/>
</dbReference>
<reference evidence="4" key="1">
    <citation type="journal article" date="2014" name="Int. J. Syst. Evol. Microbiol.">
        <title>Complete genome sequence of Corynebacterium casei LMG S-19264T (=DSM 44701T), isolated from a smear-ripened cheese.</title>
        <authorList>
            <consortium name="US DOE Joint Genome Institute (JGI-PGF)"/>
            <person name="Walter F."/>
            <person name="Albersmeier A."/>
            <person name="Kalinowski J."/>
            <person name="Ruckert C."/>
        </authorList>
    </citation>
    <scope>NUCLEOTIDE SEQUENCE</scope>
    <source>
        <strain evidence="4">KCTC 12988</strain>
    </source>
</reference>
<dbReference type="InterPro" id="IPR036116">
    <property type="entry name" value="FN3_sf"/>
</dbReference>
<dbReference type="SMART" id="SM00606">
    <property type="entry name" value="CBD_IV"/>
    <property type="match status" value="1"/>
</dbReference>
<keyword evidence="1" id="KW-0732">Signal</keyword>
<proteinExistence type="predicted"/>
<evidence type="ECO:0000313" key="4">
    <source>
        <dbReference type="EMBL" id="GHC60955.1"/>
    </source>
</evidence>
<gene>
    <name evidence="4" type="ORF">GCM10007100_30260</name>
</gene>
<sequence>MDGTVNHTGGDFDVNALELGRALGSSANYELSSGELRIGRAKNGVSLYLGANSSSSDSGSGTFVISGGSFLTRTGVRLGHFSKDGDGTFSVLGSASSEIGIAGANTDSDGFWEQNSGSVLRVGIDFGGVTPIVLKDGSSTAGPSATFEDGALLDVDYYNLTSGGGTWVVMEVENGPVIDNGLAFAPGVDTSVWSFTIDNSGSNGRLLVSATGQPLGYALTIGSTLQQKMRYGMDYERLWYWTGGLSGSERDQVARWSAVDADIDFVRVAINSKYELTEGSYDLSAYTSKIIPLMQEMKQANPNIKFFASPRPLNEAYPNKKWENQDVKWQPYPIWVTGASDPVTSDFDFKWEKCAEYLERYILLMKSYGFKISFLDLTNEWQDATPLGGSRIDTGDARDITNYLKANLDPEDMPLIVTSSAWNYAQGTSWINAHTTNARRDSIDIAASHNTDRGGDAQTFADKVRSVLGPEKEIWNTEVHGWKSTSSENETTSFYYYLEAIRAGFSGINGWLAIGTANQGHSYILNPSGSPTRNVKYYIYRKLSSTSNYGHALDILEEPGALTIPLGSNDDDIPRTVAAFIKGNLMTVWVVNESSSTVPLVITPSGRSIAESNVRRTRWTDPSDVEGFETFEPVFEGASFASNIPAESVCCFEIVLDTEDFSNDRIEAEDYSHAWDVATETTGDSDGELNVGHIRGGSFTRYGGVALEDDSVMTFRLARPAGRPDGVVEIREGSSTGNLLGTVAVPVTGNWQSYETVSTQLDVDAGIYNLYLNFVEASSSTGNFLANFNWFTVNEPTVPEAPVQLTATPVENSRIDLTWDLVSEADSYTVLRSTSLDGTYDEIANGVTTSSFSDSSVVAGVSYFYVVRAVNAGGESANSPGASASLLLAAPISFTANKVNASRIDLGWGAVSGATSYLVKRATMEGGPYATIASGVTATSYSDSDSLTPGIRYYYVATASSGGAESAASNEASAVPSDPLVPDDVVIESLELGTNLAGEEQVLAAVAKSGLGQFYQVMGSEDLTANSWSPVSSIYQGNGGLLEIDFAFDYSTNSKMFFRLEAWTE</sequence>
<evidence type="ECO:0000256" key="1">
    <source>
        <dbReference type="ARBA" id="ARBA00022729"/>
    </source>
</evidence>
<dbReference type="SUPFAM" id="SSF49265">
    <property type="entry name" value="Fibronectin type III"/>
    <property type="match status" value="1"/>
</dbReference>
<evidence type="ECO:0000313" key="5">
    <source>
        <dbReference type="Proteomes" id="UP000644507"/>
    </source>
</evidence>
<dbReference type="InterPro" id="IPR013783">
    <property type="entry name" value="Ig-like_fold"/>
</dbReference>
<dbReference type="Gene3D" id="2.60.40.10">
    <property type="entry name" value="Immunoglobulins"/>
    <property type="match status" value="2"/>
</dbReference>
<protein>
    <recommendedName>
        <fullName evidence="6">Carbohydrate-binding protein</fullName>
    </recommendedName>
</protein>
<evidence type="ECO:0008006" key="6">
    <source>
        <dbReference type="Google" id="ProtNLM"/>
    </source>
</evidence>
<name>A0A918TUR8_9BACT</name>
<reference evidence="4" key="2">
    <citation type="submission" date="2020-09" db="EMBL/GenBank/DDBJ databases">
        <authorList>
            <person name="Sun Q."/>
            <person name="Kim S."/>
        </authorList>
    </citation>
    <scope>NUCLEOTIDE SEQUENCE</scope>
    <source>
        <strain evidence="4">KCTC 12988</strain>
    </source>
</reference>
<feature type="domain" description="Fibronectin type-III" evidence="2">
    <location>
        <begin position="801"/>
        <end position="889"/>
    </location>
</feature>
<dbReference type="SUPFAM" id="SSF51445">
    <property type="entry name" value="(Trans)glycosidases"/>
    <property type="match status" value="1"/>
</dbReference>
<dbReference type="CDD" id="cd04084">
    <property type="entry name" value="CBM6_xylanase-like"/>
    <property type="match status" value="1"/>
</dbReference>
<dbReference type="Pfam" id="PF03422">
    <property type="entry name" value="CBM_6"/>
    <property type="match status" value="1"/>
</dbReference>
<dbReference type="InterPro" id="IPR006584">
    <property type="entry name" value="Cellulose-bd_IV"/>
</dbReference>
<dbReference type="PROSITE" id="PS51175">
    <property type="entry name" value="CBM6"/>
    <property type="match status" value="1"/>
</dbReference>
<dbReference type="InterPro" id="IPR008979">
    <property type="entry name" value="Galactose-bd-like_sf"/>
</dbReference>
<dbReference type="InterPro" id="IPR003961">
    <property type="entry name" value="FN3_dom"/>
</dbReference>
<evidence type="ECO:0000259" key="3">
    <source>
        <dbReference type="PROSITE" id="PS51175"/>
    </source>
</evidence>
<dbReference type="AlphaFoldDB" id="A0A918TUR8"/>
<dbReference type="Gene3D" id="3.20.20.80">
    <property type="entry name" value="Glycosidases"/>
    <property type="match status" value="1"/>
</dbReference>
<evidence type="ECO:0000259" key="2">
    <source>
        <dbReference type="PROSITE" id="PS50853"/>
    </source>
</evidence>
<dbReference type="PROSITE" id="PS50853">
    <property type="entry name" value="FN3"/>
    <property type="match status" value="1"/>
</dbReference>
<dbReference type="Gene3D" id="2.60.120.260">
    <property type="entry name" value="Galactose-binding domain-like"/>
    <property type="match status" value="1"/>
</dbReference>
<dbReference type="GO" id="GO:0030246">
    <property type="term" value="F:carbohydrate binding"/>
    <property type="evidence" value="ECO:0007669"/>
    <property type="project" value="InterPro"/>
</dbReference>